<dbReference type="RefSeq" id="WP_011042465.1">
    <property type="nucleotide sequence ID" value="NC_003910.7"/>
</dbReference>
<dbReference type="KEGG" id="cps:CPS_1633"/>
<accession>Q484Z4</accession>
<proteinExistence type="predicted"/>
<dbReference type="AlphaFoldDB" id="Q484Z4"/>
<gene>
    <name evidence="1" type="ordered locus">CPS_1633</name>
</gene>
<organism evidence="1 2">
    <name type="scientific">Colwellia psychrerythraea (strain 34H / ATCC BAA-681)</name>
    <name type="common">Vibrio psychroerythus</name>
    <dbReference type="NCBI Taxonomy" id="167879"/>
    <lineage>
        <taxon>Bacteria</taxon>
        <taxon>Pseudomonadati</taxon>
        <taxon>Pseudomonadota</taxon>
        <taxon>Gammaproteobacteria</taxon>
        <taxon>Alteromonadales</taxon>
        <taxon>Colwelliaceae</taxon>
        <taxon>Colwellia</taxon>
    </lineage>
</organism>
<dbReference type="EMBL" id="CP000083">
    <property type="protein sequence ID" value="AAZ26342.1"/>
    <property type="molecule type" value="Genomic_DNA"/>
</dbReference>
<name>Q484Z4_COLP3</name>
<protein>
    <submittedName>
        <fullName evidence="1">Uncharacterized protein</fullName>
    </submittedName>
</protein>
<evidence type="ECO:0000313" key="2">
    <source>
        <dbReference type="Proteomes" id="UP000000547"/>
    </source>
</evidence>
<reference evidence="1" key="1">
    <citation type="journal article" date="2005" name="Proc. Natl. Acad. Sci. U.S.A.">
        <title>The psychrophilic lifestyle as revealed by the genome sequence of Colwellia psychrerythraea 34H through genomic and proteomic analyses.</title>
        <authorList>
            <person name="Methe B.A."/>
            <person name="Nelson K.E."/>
            <person name="Deming J.W."/>
            <person name="Momen B."/>
            <person name="Melamud E."/>
            <person name="Zhang X."/>
            <person name="Moult J."/>
            <person name="Madupu R."/>
            <person name="Nelson W.C."/>
            <person name="Dodson R.J."/>
            <person name="Brinkac L.M."/>
            <person name="Daugherty S.C."/>
            <person name="Durkin A.S."/>
            <person name="DeBoy R.T."/>
            <person name="Kolonay J.F."/>
            <person name="Sullivan S.A."/>
            <person name="Zhou L."/>
            <person name="Davidsen T.M."/>
            <person name="Wu M."/>
            <person name="Huston A.L."/>
            <person name="Lewis M."/>
            <person name="Weaver B."/>
            <person name="Weidman J.F."/>
            <person name="Khouri H."/>
            <person name="Utterback T.R."/>
            <person name="Feldblyum T.V."/>
            <person name="Fraser C.M."/>
        </authorList>
    </citation>
    <scope>NUCLEOTIDE SEQUENCE [LARGE SCALE GENOMIC DNA]</scope>
    <source>
        <strain evidence="1">34H</strain>
    </source>
</reference>
<dbReference type="HOGENOM" id="CLU_1683575_0_0_6"/>
<sequence>MNKVCTFRVHSKLVEDFNTLTKQYGLVKKVWFCLFLDKELTHVKREFKHKGKNYPEAVKHQFDTRKLFSSKHKQLKISGDEELFERLDLFCEDKNIVREVFVEHVLKIICYGSSDFHTGLTRNSPLHALDGFLNSYDKTLKESETRFDRLFVRYKR</sequence>
<evidence type="ECO:0000313" key="1">
    <source>
        <dbReference type="EMBL" id="AAZ26342.1"/>
    </source>
</evidence>
<dbReference type="Proteomes" id="UP000000547">
    <property type="component" value="Chromosome"/>
</dbReference>